<gene>
    <name evidence="1" type="ordered locus">KNP414_06085</name>
</gene>
<dbReference type="EMBL" id="CP002869">
    <property type="protein sequence ID" value="AEI44609.1"/>
    <property type="molecule type" value="Genomic_DNA"/>
</dbReference>
<dbReference type="HOGENOM" id="CLU_3064260_0_0_9"/>
<dbReference type="KEGG" id="pms:KNP414_06085"/>
<dbReference type="Proteomes" id="UP000006620">
    <property type="component" value="Chromosome"/>
</dbReference>
<dbReference type="AlphaFoldDB" id="F8FGE9"/>
<sequence>MESGRILITHPAASIERPALRAASRFLWKQAICTAPVSPSLKNSGTRIRYFLF</sequence>
<name>F8FGE9_PAEMK</name>
<protein>
    <submittedName>
        <fullName evidence="1">Uncharacterized protein</fullName>
    </submittedName>
</protein>
<proteinExistence type="predicted"/>
<accession>F8FGE9</accession>
<evidence type="ECO:0000313" key="1">
    <source>
        <dbReference type="EMBL" id="AEI44609.1"/>
    </source>
</evidence>
<evidence type="ECO:0000313" key="2">
    <source>
        <dbReference type="Proteomes" id="UP000006620"/>
    </source>
</evidence>
<organism evidence="1 2">
    <name type="scientific">Paenibacillus mucilaginosus (strain KNP414)</name>
    <dbReference type="NCBI Taxonomy" id="1036673"/>
    <lineage>
        <taxon>Bacteria</taxon>
        <taxon>Bacillati</taxon>
        <taxon>Bacillota</taxon>
        <taxon>Bacilli</taxon>
        <taxon>Bacillales</taxon>
        <taxon>Paenibacillaceae</taxon>
        <taxon>Paenibacillus</taxon>
    </lineage>
</organism>
<reference evidence="2" key="1">
    <citation type="submission" date="2011-06" db="EMBL/GenBank/DDBJ databases">
        <title>Complete genome sequence of Paenibacillus mucilaginosus KNP414.</title>
        <authorList>
            <person name="Wang J."/>
            <person name="Hu S."/>
            <person name="Hu X."/>
            <person name="Zhang B."/>
            <person name="Dong D."/>
            <person name="Zhang S."/>
            <person name="Zhao K."/>
            <person name="Wu D."/>
        </authorList>
    </citation>
    <scope>NUCLEOTIDE SEQUENCE [LARGE SCALE GENOMIC DNA]</scope>
    <source>
        <strain evidence="2">KNP414</strain>
    </source>
</reference>
<reference evidence="1 2" key="2">
    <citation type="journal article" date="2013" name="Genome Announc.">
        <title>Genome Sequence of Growth-Improving Paenibacillus mucilaginosus Strain KNP414.</title>
        <authorList>
            <person name="Lu J.J."/>
            <person name="Wang J.F."/>
            <person name="Hu X.F."/>
        </authorList>
    </citation>
    <scope>NUCLEOTIDE SEQUENCE [LARGE SCALE GENOMIC DNA]</scope>
    <source>
        <strain evidence="1 2">KNP414</strain>
    </source>
</reference>